<evidence type="ECO:0008006" key="4">
    <source>
        <dbReference type="Google" id="ProtNLM"/>
    </source>
</evidence>
<dbReference type="Gene3D" id="3.40.50.450">
    <property type="match status" value="1"/>
</dbReference>
<dbReference type="GO" id="GO:0005829">
    <property type="term" value="C:cytosol"/>
    <property type="evidence" value="ECO:0007669"/>
    <property type="project" value="TreeGrafter"/>
</dbReference>
<dbReference type="PANTHER" id="PTHR31223:SF70">
    <property type="entry name" value="LOG FAMILY PROTEIN YJL055W"/>
    <property type="match status" value="1"/>
</dbReference>
<dbReference type="GO" id="GO:0016799">
    <property type="term" value="F:hydrolase activity, hydrolyzing N-glycosyl compounds"/>
    <property type="evidence" value="ECO:0007669"/>
    <property type="project" value="TreeGrafter"/>
</dbReference>
<dbReference type="OrthoDB" id="414463at2759"/>
<evidence type="ECO:0000313" key="3">
    <source>
        <dbReference type="Proteomes" id="UP000595140"/>
    </source>
</evidence>
<dbReference type="PANTHER" id="PTHR31223">
    <property type="entry name" value="LOG FAMILY PROTEIN YJL055W"/>
    <property type="match status" value="1"/>
</dbReference>
<name>A0A484K2P8_9ASTE</name>
<reference evidence="2 3" key="1">
    <citation type="submission" date="2018-04" db="EMBL/GenBank/DDBJ databases">
        <authorList>
            <person name="Vogel A."/>
        </authorList>
    </citation>
    <scope>NUCLEOTIDE SEQUENCE [LARGE SCALE GENOMIC DNA]</scope>
</reference>
<organism evidence="2 3">
    <name type="scientific">Cuscuta campestris</name>
    <dbReference type="NCBI Taxonomy" id="132261"/>
    <lineage>
        <taxon>Eukaryota</taxon>
        <taxon>Viridiplantae</taxon>
        <taxon>Streptophyta</taxon>
        <taxon>Embryophyta</taxon>
        <taxon>Tracheophyta</taxon>
        <taxon>Spermatophyta</taxon>
        <taxon>Magnoliopsida</taxon>
        <taxon>eudicotyledons</taxon>
        <taxon>Gunneridae</taxon>
        <taxon>Pentapetalae</taxon>
        <taxon>asterids</taxon>
        <taxon>lamiids</taxon>
        <taxon>Solanales</taxon>
        <taxon>Convolvulaceae</taxon>
        <taxon>Cuscuteae</taxon>
        <taxon>Cuscuta</taxon>
        <taxon>Cuscuta subgen. Grammica</taxon>
        <taxon>Cuscuta sect. Cleistogrammica</taxon>
    </lineage>
</organism>
<keyword evidence="3" id="KW-1185">Reference proteome</keyword>
<sequence>MATAVDLGRELLRRKIKLAYGGGSVGLQGSVASTVFTNGGLVRGFIPGYIATRRVYGVEHTVSSNYYKYFEMNHAVEAFIILPGGVNTMEDDVVRQNFIASSQRKLFNSAFFVSELLDKLEFAKAFPGPGASYDEFGNLVNESRDVDFSGLTMGNVIQFLPNVPEAIIMSELPPQFHAERFFKGLEISGANPSFFGDDVGAVGLSCEASMDGASQVGQRCREGYIDVLDVSGNPTLAQQRCLTSNISVGRLSAKPWFSASHARQRCWLHQHRYWGGLARPMVGLVIPLADDKNEAIRLRWIGVPVTQPGWGVSVTHDAEDDRANSPGSHAEAGSPHPGRDHFRRDWSNTFGAKGPGFPTHPPPWRVTELEEALGQAEESARAQEEAFPSKAANWAACHHSEIARSILTTPEETMDFFKVMYQEPEGKRMITDIGSYGFQCGQKEERSLLYTRLRNRDPAFDPAVMKLPALYKEEPTPPFALE</sequence>
<dbReference type="GO" id="GO:0009691">
    <property type="term" value="P:cytokinin biosynthetic process"/>
    <property type="evidence" value="ECO:0007669"/>
    <property type="project" value="TreeGrafter"/>
</dbReference>
<dbReference type="GO" id="GO:0005634">
    <property type="term" value="C:nucleus"/>
    <property type="evidence" value="ECO:0007669"/>
    <property type="project" value="TreeGrafter"/>
</dbReference>
<evidence type="ECO:0000256" key="1">
    <source>
        <dbReference type="SAM" id="MobiDB-lite"/>
    </source>
</evidence>
<evidence type="ECO:0000313" key="2">
    <source>
        <dbReference type="EMBL" id="VFQ60121.1"/>
    </source>
</evidence>
<accession>A0A484K2P8</accession>
<feature type="compositionally biased region" description="Basic and acidic residues" evidence="1">
    <location>
        <begin position="337"/>
        <end position="346"/>
    </location>
</feature>
<dbReference type="EMBL" id="OOIL02000104">
    <property type="protein sequence ID" value="VFQ60121.1"/>
    <property type="molecule type" value="Genomic_DNA"/>
</dbReference>
<dbReference type="SUPFAM" id="SSF102405">
    <property type="entry name" value="MCP/YpsA-like"/>
    <property type="match status" value="1"/>
</dbReference>
<dbReference type="Proteomes" id="UP000595140">
    <property type="component" value="Unassembled WGS sequence"/>
</dbReference>
<feature type="region of interest" description="Disordered" evidence="1">
    <location>
        <begin position="313"/>
        <end position="362"/>
    </location>
</feature>
<gene>
    <name evidence="2" type="ORF">CCAM_LOCUS1897</name>
</gene>
<dbReference type="AlphaFoldDB" id="A0A484K2P8"/>
<protein>
    <recommendedName>
        <fullName evidence="4">Cytokinin riboside 5'-monophosphate phosphoribohydrolase</fullName>
    </recommendedName>
</protein>
<proteinExistence type="predicted"/>